<sequence>METRVHTPLLDEVWEVLDGIRPPGEEHTLTELGLVTAVSTNGAVMRVLLRVPTALCWVPGGGELLAELEKSIRNVPSLSTVELYAKPSWPAWSAADPNHARKTSFEYPLGPELLSQHSTCVESALTEPRRDGWMIDGLRQQFCAQFRATEDRPDKVRVIIRARIRPETNPLEAA</sequence>
<reference evidence="1 2" key="1">
    <citation type="submission" date="2018-07" db="EMBL/GenBank/DDBJ databases">
        <title>Genomic Encyclopedia of Type Strains, Phase III (KMG-III): the genomes of soil and plant-associated and newly described type strains.</title>
        <authorList>
            <person name="Whitman W."/>
        </authorList>
    </citation>
    <scope>NUCLEOTIDE SEQUENCE [LARGE SCALE GENOMIC DNA]</scope>
    <source>
        <strain evidence="1 2">CECT 8575</strain>
    </source>
</reference>
<evidence type="ECO:0000313" key="1">
    <source>
        <dbReference type="EMBL" id="RCW39643.1"/>
    </source>
</evidence>
<dbReference type="EMBL" id="QPJC01000015">
    <property type="protein sequence ID" value="RCW39643.1"/>
    <property type="molecule type" value="Genomic_DNA"/>
</dbReference>
<dbReference type="Gene3D" id="3.30.300.130">
    <property type="entry name" value="Fe-S cluster assembly (FSCA)"/>
    <property type="match status" value="1"/>
</dbReference>
<comment type="caution">
    <text evidence="1">The sequence shown here is derived from an EMBL/GenBank/DDBJ whole genome shotgun (WGS) entry which is preliminary data.</text>
</comment>
<name>A0A368VG66_9ACTN</name>
<keyword evidence="2" id="KW-1185">Reference proteome</keyword>
<organism evidence="1 2">
    <name type="scientific">Halopolyspora algeriensis</name>
    <dbReference type="NCBI Taxonomy" id="1500506"/>
    <lineage>
        <taxon>Bacteria</taxon>
        <taxon>Bacillati</taxon>
        <taxon>Actinomycetota</taxon>
        <taxon>Actinomycetes</taxon>
        <taxon>Actinomycetes incertae sedis</taxon>
        <taxon>Halopolyspora</taxon>
    </lineage>
</organism>
<proteinExistence type="predicted"/>
<protein>
    <recommendedName>
        <fullName evidence="3">Metal-sulfur cluster biosynthetic enzyme</fullName>
    </recommendedName>
</protein>
<evidence type="ECO:0000313" key="2">
    <source>
        <dbReference type="Proteomes" id="UP000253495"/>
    </source>
</evidence>
<dbReference type="RefSeq" id="WP_114454664.1">
    <property type="nucleotide sequence ID" value="NZ_QPJC01000015.1"/>
</dbReference>
<dbReference type="AlphaFoldDB" id="A0A368VG66"/>
<dbReference type="SUPFAM" id="SSF117916">
    <property type="entry name" value="Fe-S cluster assembly (FSCA) domain-like"/>
    <property type="match status" value="1"/>
</dbReference>
<accession>A0A368VG66</accession>
<gene>
    <name evidence="1" type="ORF">DFQ14_11519</name>
</gene>
<dbReference type="InterPro" id="IPR034904">
    <property type="entry name" value="FSCA_dom_sf"/>
</dbReference>
<dbReference type="Proteomes" id="UP000253495">
    <property type="component" value="Unassembled WGS sequence"/>
</dbReference>
<evidence type="ECO:0008006" key="3">
    <source>
        <dbReference type="Google" id="ProtNLM"/>
    </source>
</evidence>